<evidence type="ECO:0000256" key="4">
    <source>
        <dbReference type="PIRSR" id="PIRSR603782-2"/>
    </source>
</evidence>
<dbReference type="CDD" id="cd02968">
    <property type="entry name" value="SCO"/>
    <property type="match status" value="1"/>
</dbReference>
<feature type="binding site" evidence="3">
    <location>
        <position position="78"/>
    </location>
    <ligand>
        <name>Cu cation</name>
        <dbReference type="ChEBI" id="CHEBI:23378"/>
    </ligand>
</feature>
<dbReference type="GO" id="GO:0046872">
    <property type="term" value="F:metal ion binding"/>
    <property type="evidence" value="ECO:0007669"/>
    <property type="project" value="UniProtKB-KW"/>
</dbReference>
<evidence type="ECO:0000256" key="1">
    <source>
        <dbReference type="ARBA" id="ARBA00010996"/>
    </source>
</evidence>
<keyword evidence="4" id="KW-1015">Disulfide bond</keyword>
<dbReference type="PROSITE" id="PS51352">
    <property type="entry name" value="THIOREDOXIN_2"/>
    <property type="match status" value="1"/>
</dbReference>
<keyword evidence="5" id="KW-0732">Signal</keyword>
<dbReference type="PANTHER" id="PTHR12151:SF25">
    <property type="entry name" value="LINALOOL DEHYDRATASE_ISOMERASE DOMAIN-CONTAINING PROTEIN"/>
    <property type="match status" value="1"/>
</dbReference>
<dbReference type="Gene3D" id="3.40.30.10">
    <property type="entry name" value="Glutaredoxin"/>
    <property type="match status" value="1"/>
</dbReference>
<dbReference type="SUPFAM" id="SSF52833">
    <property type="entry name" value="Thioredoxin-like"/>
    <property type="match status" value="1"/>
</dbReference>
<evidence type="ECO:0000256" key="3">
    <source>
        <dbReference type="PIRSR" id="PIRSR603782-1"/>
    </source>
</evidence>
<evidence type="ECO:0000313" key="8">
    <source>
        <dbReference type="Proteomes" id="UP000249577"/>
    </source>
</evidence>
<dbReference type="Proteomes" id="UP000249577">
    <property type="component" value="Unassembled WGS sequence"/>
</dbReference>
<feature type="domain" description="Thioredoxin" evidence="6">
    <location>
        <begin position="31"/>
        <end position="201"/>
    </location>
</feature>
<feature type="disulfide bond" description="Redox-active" evidence="4">
    <location>
        <begin position="78"/>
        <end position="82"/>
    </location>
</feature>
<comment type="caution">
    <text evidence="7">The sequence shown here is derived from an EMBL/GenBank/DDBJ whole genome shotgun (WGS) entry which is preliminary data.</text>
</comment>
<evidence type="ECO:0000259" key="6">
    <source>
        <dbReference type="PROSITE" id="PS51352"/>
    </source>
</evidence>
<accession>A0A2W5KUJ2</accession>
<feature type="signal peptide" evidence="5">
    <location>
        <begin position="1"/>
        <end position="30"/>
    </location>
</feature>
<dbReference type="PANTHER" id="PTHR12151">
    <property type="entry name" value="ELECTRON TRANSPORT PROTIN SCO1/SENC FAMILY MEMBER"/>
    <property type="match status" value="1"/>
</dbReference>
<dbReference type="Pfam" id="PF02630">
    <property type="entry name" value="SCO1-SenC"/>
    <property type="match status" value="1"/>
</dbReference>
<proteinExistence type="inferred from homology"/>
<evidence type="ECO:0000256" key="2">
    <source>
        <dbReference type="ARBA" id="ARBA00023008"/>
    </source>
</evidence>
<dbReference type="AlphaFoldDB" id="A0A2W5KUJ2"/>
<reference evidence="7 8" key="1">
    <citation type="submission" date="2017-08" db="EMBL/GenBank/DDBJ databases">
        <title>Infants hospitalized years apart are colonized by the same room-sourced microbial strains.</title>
        <authorList>
            <person name="Brooks B."/>
            <person name="Olm M.R."/>
            <person name="Firek B.A."/>
            <person name="Baker R."/>
            <person name="Thomas B.C."/>
            <person name="Morowitz M.J."/>
            <person name="Banfield J.F."/>
        </authorList>
    </citation>
    <scope>NUCLEOTIDE SEQUENCE [LARGE SCALE GENOMIC DNA]</scope>
    <source>
        <strain evidence="7">S2_005_003_R2_43</strain>
    </source>
</reference>
<keyword evidence="3" id="KW-0479">Metal-binding</keyword>
<gene>
    <name evidence="7" type="ORF">DI565_01535</name>
</gene>
<comment type="similarity">
    <text evidence="1">Belongs to the SCO1/2 family.</text>
</comment>
<dbReference type="InterPro" id="IPR013766">
    <property type="entry name" value="Thioredoxin_domain"/>
</dbReference>
<sequence length="202" mass="21080">MRRVRAALRVALYAALAAGTLLALSLAAEAGPEREPAPAVASVVTPGPFALRRADGTTLDSVDLDGVPYGLMFGFTHCPDICPTALGELTAALARASGLPAGYRIYFVAVDDARDTPEAVRAYLAAFDGRIVGLTGGREEIAEAAQAFGAVARRRDHPDGGYAMEHTSGLFLVDQNGVIADRVAFTDAPERIAQRITAAAGR</sequence>
<keyword evidence="2 3" id="KW-0186">Copper</keyword>
<evidence type="ECO:0000256" key="5">
    <source>
        <dbReference type="SAM" id="SignalP"/>
    </source>
</evidence>
<dbReference type="EMBL" id="QFPN01000001">
    <property type="protein sequence ID" value="PZQ19098.1"/>
    <property type="molecule type" value="Genomic_DNA"/>
</dbReference>
<organism evidence="7 8">
    <name type="scientific">Ancylobacter novellus</name>
    <name type="common">Thiobacillus novellus</name>
    <dbReference type="NCBI Taxonomy" id="921"/>
    <lineage>
        <taxon>Bacteria</taxon>
        <taxon>Pseudomonadati</taxon>
        <taxon>Pseudomonadota</taxon>
        <taxon>Alphaproteobacteria</taxon>
        <taxon>Hyphomicrobiales</taxon>
        <taxon>Xanthobacteraceae</taxon>
        <taxon>Ancylobacter</taxon>
    </lineage>
</organism>
<name>A0A2W5KUJ2_ANCNO</name>
<evidence type="ECO:0000313" key="7">
    <source>
        <dbReference type="EMBL" id="PZQ19098.1"/>
    </source>
</evidence>
<feature type="chain" id="PRO_5015927307" evidence="5">
    <location>
        <begin position="31"/>
        <end position="202"/>
    </location>
</feature>
<feature type="binding site" evidence="3">
    <location>
        <position position="82"/>
    </location>
    <ligand>
        <name>Cu cation</name>
        <dbReference type="ChEBI" id="CHEBI:23378"/>
    </ligand>
</feature>
<dbReference type="InterPro" id="IPR003782">
    <property type="entry name" value="SCO1/SenC"/>
</dbReference>
<protein>
    <submittedName>
        <fullName evidence="7">SCO family protein</fullName>
    </submittedName>
</protein>
<feature type="binding site" evidence="3">
    <location>
        <position position="166"/>
    </location>
    <ligand>
        <name>Cu cation</name>
        <dbReference type="ChEBI" id="CHEBI:23378"/>
    </ligand>
</feature>
<dbReference type="InterPro" id="IPR036249">
    <property type="entry name" value="Thioredoxin-like_sf"/>
</dbReference>